<feature type="region of interest" description="Disordered" evidence="1">
    <location>
        <begin position="357"/>
        <end position="399"/>
    </location>
</feature>
<feature type="region of interest" description="Disordered" evidence="1">
    <location>
        <begin position="781"/>
        <end position="802"/>
    </location>
</feature>
<dbReference type="AlphaFoldDB" id="A0A0G4IC70"/>
<evidence type="ECO:0000256" key="1">
    <source>
        <dbReference type="SAM" id="MobiDB-lite"/>
    </source>
</evidence>
<feature type="compositionally biased region" description="Pro residues" evidence="1">
    <location>
        <begin position="365"/>
        <end position="383"/>
    </location>
</feature>
<feature type="compositionally biased region" description="Polar residues" evidence="1">
    <location>
        <begin position="791"/>
        <end position="802"/>
    </location>
</feature>
<gene>
    <name evidence="3" type="ORF">Cvel_12948</name>
</gene>
<reference evidence="3" key="1">
    <citation type="submission" date="2014-11" db="EMBL/GenBank/DDBJ databases">
        <authorList>
            <person name="Otto D Thomas"/>
            <person name="Naeem Raeece"/>
        </authorList>
    </citation>
    <scope>NUCLEOTIDE SEQUENCE</scope>
</reference>
<dbReference type="Gene3D" id="3.40.50.300">
    <property type="entry name" value="P-loop containing nucleotide triphosphate hydrolases"/>
    <property type="match status" value="1"/>
</dbReference>
<evidence type="ECO:0000313" key="3">
    <source>
        <dbReference type="EMBL" id="CEM54655.1"/>
    </source>
</evidence>
<dbReference type="InterPro" id="IPR027417">
    <property type="entry name" value="P-loop_NTPase"/>
</dbReference>
<organism evidence="3">
    <name type="scientific">Chromera velia CCMP2878</name>
    <dbReference type="NCBI Taxonomy" id="1169474"/>
    <lineage>
        <taxon>Eukaryota</taxon>
        <taxon>Sar</taxon>
        <taxon>Alveolata</taxon>
        <taxon>Colpodellida</taxon>
        <taxon>Chromeraceae</taxon>
        <taxon>Chromera</taxon>
    </lineage>
</organism>
<sequence>MFLNLGADYLDFPLFSQQMLWFVLGAGAFLALLFVIYRLLQGAYWVTDGAEWDGDSECRQKDMGFLFEQAASIADITYQKVNNLDPQNLCTESFSGRLVFDSHSLRLVRVLDEGGIWIFKCAETCGCPSTRFVVGIRGTDQAHQFVEDARLLADVACDSGLFKEVIADYQSESDRGLLESGYDASKHELVYVGHSLGAAVAEALALSCYMKKQYKVQPICIDTPGTPPLFRDAAKHLVNSFGGRFNDLVNKNIRVLNSTPNLVNTLTKPISSSFWTVGGGSNVGCEAVMSLAYNIFWKVNLQQVIKTLCDSHKLVRIRACLRQGELQESLVSRWPTASGSIAKGLWMWWTDSTRDAATATRPVRGPTPPQPHDPPARDPPPVTTPCTDQRTLMSKPPTVPRDLCDVQLNTVYLIEDRDAFAQSLEERNSPAKQQDVIVTVVGLTGMGKTTLLESFLRMQGSNTVLPKSVEANCTKDYHLIRYKQEREEDSNGMEYTVNYYVLDQPGLNNTNAQPACQADVDILLSRMMDLGVSVALFVSNESKQWILRYMFTQCYSLLKGRVGFVYNRHLEADNEQQERRGFESYKAELMNGIPSRQRLPLVAWSVKATAYRPQYAGSKMQKDLKRDFEQIQEFIKGQTISAVNAKAAEAVQAALRKRWRAVREFFGGCCTGAAVTTTIAGEVAEGTVAPLVARGLSSAVATTVVKGMAGASVGVVSEGCFAAYEIAYKKTTPKKAIKKAAAGSLIGFALPAVGSLLLGPPGLLGGIAAGIVASTVAKQKIHDQKEPTRDPNFTTAQASPAA</sequence>
<dbReference type="InterPro" id="IPR029058">
    <property type="entry name" value="AB_hydrolase_fold"/>
</dbReference>
<proteinExistence type="predicted"/>
<dbReference type="VEuPathDB" id="CryptoDB:Cvel_12948"/>
<name>A0A0G4IC70_9ALVE</name>
<evidence type="ECO:0000256" key="2">
    <source>
        <dbReference type="SAM" id="Phobius"/>
    </source>
</evidence>
<keyword evidence="2" id="KW-0472">Membrane</keyword>
<keyword evidence="2" id="KW-1133">Transmembrane helix</keyword>
<keyword evidence="2" id="KW-0812">Transmembrane</keyword>
<dbReference type="Gene3D" id="3.40.50.1820">
    <property type="entry name" value="alpha/beta hydrolase"/>
    <property type="match status" value="1"/>
</dbReference>
<protein>
    <submittedName>
        <fullName evidence="3">Uncharacterized protein</fullName>
    </submittedName>
</protein>
<dbReference type="EMBL" id="CDMZ01005805">
    <property type="protein sequence ID" value="CEM54655.1"/>
    <property type="molecule type" value="Genomic_DNA"/>
</dbReference>
<dbReference type="SUPFAM" id="SSF52540">
    <property type="entry name" value="P-loop containing nucleoside triphosphate hydrolases"/>
    <property type="match status" value="1"/>
</dbReference>
<accession>A0A0G4IC70</accession>
<dbReference type="SUPFAM" id="SSF53474">
    <property type="entry name" value="alpha/beta-Hydrolases"/>
    <property type="match status" value="1"/>
</dbReference>
<feature type="transmembrane region" description="Helical" evidence="2">
    <location>
        <begin position="20"/>
        <end position="40"/>
    </location>
</feature>